<dbReference type="AlphaFoldDB" id="A0A2P2MKQ5"/>
<accession>A0A2P2MKQ5</accession>
<protein>
    <submittedName>
        <fullName evidence="1">Uncharacterized protein</fullName>
    </submittedName>
</protein>
<organism evidence="1">
    <name type="scientific">Rhizophora mucronata</name>
    <name type="common">Asiatic mangrove</name>
    <dbReference type="NCBI Taxonomy" id="61149"/>
    <lineage>
        <taxon>Eukaryota</taxon>
        <taxon>Viridiplantae</taxon>
        <taxon>Streptophyta</taxon>
        <taxon>Embryophyta</taxon>
        <taxon>Tracheophyta</taxon>
        <taxon>Spermatophyta</taxon>
        <taxon>Magnoliopsida</taxon>
        <taxon>eudicotyledons</taxon>
        <taxon>Gunneridae</taxon>
        <taxon>Pentapetalae</taxon>
        <taxon>rosids</taxon>
        <taxon>fabids</taxon>
        <taxon>Malpighiales</taxon>
        <taxon>Rhizophoraceae</taxon>
        <taxon>Rhizophora</taxon>
    </lineage>
</organism>
<evidence type="ECO:0000313" key="1">
    <source>
        <dbReference type="EMBL" id="MBX30800.1"/>
    </source>
</evidence>
<proteinExistence type="predicted"/>
<dbReference type="EMBL" id="GGEC01050316">
    <property type="protein sequence ID" value="MBX30800.1"/>
    <property type="molecule type" value="Transcribed_RNA"/>
</dbReference>
<reference evidence="1" key="1">
    <citation type="submission" date="2018-02" db="EMBL/GenBank/DDBJ databases">
        <title>Rhizophora mucronata_Transcriptome.</title>
        <authorList>
            <person name="Meera S.P."/>
            <person name="Sreeshan A."/>
            <person name="Augustine A."/>
        </authorList>
    </citation>
    <scope>NUCLEOTIDE SEQUENCE</scope>
    <source>
        <tissue evidence="1">Leaf</tissue>
    </source>
</reference>
<sequence>MIPLRSTLPRYCSMEAGRLVRSSARFFWCRRGGIDLSNAYSVVPAWSH</sequence>
<name>A0A2P2MKQ5_RHIMU</name>